<organism evidence="5 6">
    <name type="scientific">Caldiarchaeum subterraneum</name>
    <dbReference type="NCBI Taxonomy" id="311458"/>
    <lineage>
        <taxon>Archaea</taxon>
        <taxon>Nitrososphaerota</taxon>
        <taxon>Candidatus Caldarchaeales</taxon>
        <taxon>Candidatus Caldarchaeaceae</taxon>
        <taxon>Candidatus Caldarchaeum</taxon>
    </lineage>
</organism>
<protein>
    <recommendedName>
        <fullName evidence="7">30S ribosomal protein S25e</fullName>
    </recommendedName>
</protein>
<dbReference type="InterPro" id="IPR036388">
    <property type="entry name" value="WH-like_DNA-bd_sf"/>
</dbReference>
<evidence type="ECO:0000313" key="6">
    <source>
        <dbReference type="Proteomes" id="UP000608579"/>
    </source>
</evidence>
<gene>
    <name evidence="5" type="ORF">EYH45_00695</name>
</gene>
<comment type="similarity">
    <text evidence="1">Belongs to the eukaryotic ribosomal protein eS25 family.</text>
</comment>
<feature type="compositionally biased region" description="Basic and acidic residues" evidence="4">
    <location>
        <begin position="15"/>
        <end position="32"/>
    </location>
</feature>
<dbReference type="Pfam" id="PF03297">
    <property type="entry name" value="Ribosomal_S25"/>
    <property type="match status" value="1"/>
</dbReference>
<name>A0A832ZVF2_CALS0</name>
<comment type="caution">
    <text evidence="5">The sequence shown here is derived from an EMBL/GenBank/DDBJ whole genome shotgun (WGS) entry which is preliminary data.</text>
</comment>
<dbReference type="EMBL" id="DQVM01000012">
    <property type="protein sequence ID" value="HIQ29062.1"/>
    <property type="molecule type" value="Genomic_DNA"/>
</dbReference>
<evidence type="ECO:0000256" key="2">
    <source>
        <dbReference type="ARBA" id="ARBA00022980"/>
    </source>
</evidence>
<reference evidence="5" key="1">
    <citation type="journal article" date="2020" name="ISME J.">
        <title>Gammaproteobacteria mediating utilization of methyl-, sulfur- and petroleum organic compounds in deep ocean hydrothermal plumes.</title>
        <authorList>
            <person name="Zhou Z."/>
            <person name="Liu Y."/>
            <person name="Pan J."/>
            <person name="Cron B.R."/>
            <person name="Toner B.M."/>
            <person name="Anantharaman K."/>
            <person name="Breier J.A."/>
            <person name="Dick G.J."/>
            <person name="Li M."/>
        </authorList>
    </citation>
    <scope>NUCLEOTIDE SEQUENCE</scope>
    <source>
        <strain evidence="5">SZUA-1515</strain>
    </source>
</reference>
<sequence>MGGGGKKPTLSQLTKRMERERRQQQERREAAGYEKSVLGLSVPDMEEVVSYVKSLKYVTPYVLAEKFGFRLSLAKRLLSDFVSQGLLNVVAGDNRLRIYAPVVEPTPAAEAQEAAQPEATKRRKRGKRSKEGKSSS</sequence>
<feature type="region of interest" description="Disordered" evidence="4">
    <location>
        <begin position="1"/>
        <end position="33"/>
    </location>
</feature>
<dbReference type="GO" id="GO:1990904">
    <property type="term" value="C:ribonucleoprotein complex"/>
    <property type="evidence" value="ECO:0007669"/>
    <property type="project" value="UniProtKB-KW"/>
</dbReference>
<accession>A0A832ZVF2</accession>
<evidence type="ECO:0008006" key="7">
    <source>
        <dbReference type="Google" id="ProtNLM"/>
    </source>
</evidence>
<evidence type="ECO:0000313" key="5">
    <source>
        <dbReference type="EMBL" id="HIQ29062.1"/>
    </source>
</evidence>
<evidence type="ECO:0000256" key="4">
    <source>
        <dbReference type="SAM" id="MobiDB-lite"/>
    </source>
</evidence>
<dbReference type="Proteomes" id="UP000608579">
    <property type="component" value="Unassembled WGS sequence"/>
</dbReference>
<dbReference type="AlphaFoldDB" id="A0A832ZVF2"/>
<dbReference type="InterPro" id="IPR004977">
    <property type="entry name" value="Ribosomal_eS25"/>
</dbReference>
<evidence type="ECO:0000256" key="1">
    <source>
        <dbReference type="ARBA" id="ARBA00009106"/>
    </source>
</evidence>
<dbReference type="Gene3D" id="1.10.10.10">
    <property type="entry name" value="Winged helix-like DNA-binding domain superfamily/Winged helix DNA-binding domain"/>
    <property type="match status" value="1"/>
</dbReference>
<keyword evidence="3" id="KW-0687">Ribonucleoprotein</keyword>
<evidence type="ECO:0000256" key="3">
    <source>
        <dbReference type="ARBA" id="ARBA00023274"/>
    </source>
</evidence>
<dbReference type="GO" id="GO:0005840">
    <property type="term" value="C:ribosome"/>
    <property type="evidence" value="ECO:0007669"/>
    <property type="project" value="UniProtKB-KW"/>
</dbReference>
<proteinExistence type="inferred from homology"/>
<feature type="region of interest" description="Disordered" evidence="4">
    <location>
        <begin position="107"/>
        <end position="136"/>
    </location>
</feature>
<keyword evidence="2" id="KW-0689">Ribosomal protein</keyword>
<feature type="compositionally biased region" description="Low complexity" evidence="4">
    <location>
        <begin position="107"/>
        <end position="118"/>
    </location>
</feature>